<dbReference type="GeneID" id="56039586"/>
<organism evidence="2 3">
    <name type="scientific">Halorarum salinum</name>
    <dbReference type="NCBI Taxonomy" id="2743089"/>
    <lineage>
        <taxon>Archaea</taxon>
        <taxon>Methanobacteriati</taxon>
        <taxon>Methanobacteriota</taxon>
        <taxon>Stenosarchaea group</taxon>
        <taxon>Halobacteria</taxon>
        <taxon>Halobacteriales</taxon>
        <taxon>Haloferacaceae</taxon>
        <taxon>Halorarum</taxon>
    </lineage>
</organism>
<dbReference type="Proteomes" id="UP000509626">
    <property type="component" value="Chromosome"/>
</dbReference>
<dbReference type="RefSeq" id="WP_179270280.1">
    <property type="nucleotide sequence ID" value="NZ_CP058579.1"/>
</dbReference>
<keyword evidence="3" id="KW-1185">Reference proteome</keyword>
<gene>
    <name evidence="2" type="ORF">HUG12_18965</name>
</gene>
<evidence type="ECO:0000259" key="1">
    <source>
        <dbReference type="Pfam" id="PF24035"/>
    </source>
</evidence>
<dbReference type="KEGG" id="halu:HUG12_18965"/>
<accession>A0A7D5QBU7</accession>
<dbReference type="Pfam" id="PF24035">
    <property type="entry name" value="DUF7344"/>
    <property type="match status" value="1"/>
</dbReference>
<sequence length="111" mass="12285">MADSAVRADSSFDDLLTLLASGYRRRLLVSLQEQDPQDDPRVPADVPVGGEERDALMIRASHSHLPKLEEAGVIEWDRTSDHVGRGPNFGDVEPILDVLRDHADDLPEDCL</sequence>
<reference evidence="2 3" key="1">
    <citation type="submission" date="2020-06" db="EMBL/GenBank/DDBJ databases">
        <title>NJ-3-1, isolated from saline soil.</title>
        <authorList>
            <person name="Cui H.L."/>
            <person name="Shi X."/>
        </authorList>
    </citation>
    <scope>NUCLEOTIDE SEQUENCE [LARGE SCALE GENOMIC DNA]</scope>
    <source>
        <strain evidence="2 3">NJ-3-1</strain>
    </source>
</reference>
<dbReference type="OrthoDB" id="247722at2157"/>
<protein>
    <submittedName>
        <fullName evidence="2">ArsR family transcriptional regulator</fullName>
    </submittedName>
</protein>
<feature type="domain" description="DUF7344" evidence="1">
    <location>
        <begin position="48"/>
        <end position="83"/>
    </location>
</feature>
<name>A0A7D5QBU7_9EURY</name>
<evidence type="ECO:0000313" key="3">
    <source>
        <dbReference type="Proteomes" id="UP000509626"/>
    </source>
</evidence>
<dbReference type="AlphaFoldDB" id="A0A7D5QBU7"/>
<dbReference type="InterPro" id="IPR055768">
    <property type="entry name" value="DUF7344"/>
</dbReference>
<dbReference type="EMBL" id="CP058579">
    <property type="protein sequence ID" value="QLG63696.1"/>
    <property type="molecule type" value="Genomic_DNA"/>
</dbReference>
<evidence type="ECO:0000313" key="2">
    <source>
        <dbReference type="EMBL" id="QLG63696.1"/>
    </source>
</evidence>
<proteinExistence type="predicted"/>